<keyword evidence="1" id="KW-0479">Metal-binding</keyword>
<evidence type="ECO:0000256" key="1">
    <source>
        <dbReference type="PROSITE-ProRule" id="PRU00047"/>
    </source>
</evidence>
<accession>A0A7J0DU49</accession>
<evidence type="ECO:0000313" key="4">
    <source>
        <dbReference type="EMBL" id="GFS42564.1"/>
    </source>
</evidence>
<feature type="region of interest" description="Disordered" evidence="2">
    <location>
        <begin position="274"/>
        <end position="293"/>
    </location>
</feature>
<evidence type="ECO:0000313" key="5">
    <source>
        <dbReference type="Proteomes" id="UP000585474"/>
    </source>
</evidence>
<feature type="domain" description="CCHC-type" evidence="3">
    <location>
        <begin position="221"/>
        <end position="236"/>
    </location>
</feature>
<dbReference type="SUPFAM" id="SSF57756">
    <property type="entry name" value="Retrovirus zinc finger-like domains"/>
    <property type="match status" value="1"/>
</dbReference>
<dbReference type="GO" id="GO:0008270">
    <property type="term" value="F:zinc ion binding"/>
    <property type="evidence" value="ECO:0007669"/>
    <property type="project" value="UniProtKB-KW"/>
</dbReference>
<feature type="compositionally biased region" description="Polar residues" evidence="2">
    <location>
        <begin position="182"/>
        <end position="211"/>
    </location>
</feature>
<feature type="domain" description="CCHC-type" evidence="3">
    <location>
        <begin position="243"/>
        <end position="256"/>
    </location>
</feature>
<dbReference type="PANTHER" id="PTHR34482">
    <property type="entry name" value="DNA DAMAGE-INDUCIBLE PROTEIN 1-LIKE"/>
    <property type="match status" value="1"/>
</dbReference>
<protein>
    <recommendedName>
        <fullName evidence="3">CCHC-type domain-containing protein</fullName>
    </recommendedName>
</protein>
<evidence type="ECO:0000259" key="3">
    <source>
        <dbReference type="PROSITE" id="PS50158"/>
    </source>
</evidence>
<dbReference type="AlphaFoldDB" id="A0A7J0DU49"/>
<dbReference type="InterPro" id="IPR036875">
    <property type="entry name" value="Znf_CCHC_sf"/>
</dbReference>
<dbReference type="Gene3D" id="4.10.60.10">
    <property type="entry name" value="Zinc finger, CCHC-type"/>
    <property type="match status" value="1"/>
</dbReference>
<dbReference type="SMART" id="SM00343">
    <property type="entry name" value="ZnF_C2HC"/>
    <property type="match status" value="2"/>
</dbReference>
<name>A0A7J0DU49_9ERIC</name>
<gene>
    <name evidence="4" type="ORF">Acr_00g0080590</name>
</gene>
<dbReference type="OrthoDB" id="2272416at2759"/>
<dbReference type="Pfam" id="PF03732">
    <property type="entry name" value="Retrotrans_gag"/>
    <property type="match status" value="1"/>
</dbReference>
<feature type="compositionally biased region" description="Low complexity" evidence="2">
    <location>
        <begin position="172"/>
        <end position="181"/>
    </location>
</feature>
<keyword evidence="1" id="KW-0862">Zinc</keyword>
<dbReference type="PANTHER" id="PTHR34482:SF48">
    <property type="entry name" value="GAG PROTEASE POLYPROTEIN"/>
    <property type="match status" value="1"/>
</dbReference>
<proteinExistence type="predicted"/>
<dbReference type="PROSITE" id="PS50158">
    <property type="entry name" value="ZF_CCHC"/>
    <property type="match status" value="2"/>
</dbReference>
<organism evidence="4 5">
    <name type="scientific">Actinidia rufa</name>
    <dbReference type="NCBI Taxonomy" id="165716"/>
    <lineage>
        <taxon>Eukaryota</taxon>
        <taxon>Viridiplantae</taxon>
        <taxon>Streptophyta</taxon>
        <taxon>Embryophyta</taxon>
        <taxon>Tracheophyta</taxon>
        <taxon>Spermatophyta</taxon>
        <taxon>Magnoliopsida</taxon>
        <taxon>eudicotyledons</taxon>
        <taxon>Gunneridae</taxon>
        <taxon>Pentapetalae</taxon>
        <taxon>asterids</taxon>
        <taxon>Ericales</taxon>
        <taxon>Actinidiaceae</taxon>
        <taxon>Actinidia</taxon>
    </lineage>
</organism>
<reference evidence="5" key="1">
    <citation type="submission" date="2019-07" db="EMBL/GenBank/DDBJ databases">
        <title>De Novo Assembly of kiwifruit Actinidia rufa.</title>
        <authorList>
            <person name="Sugita-Konishi S."/>
            <person name="Sato K."/>
            <person name="Mori E."/>
            <person name="Abe Y."/>
            <person name="Kisaki G."/>
            <person name="Hamano K."/>
            <person name="Suezawa K."/>
            <person name="Otani M."/>
            <person name="Fukuda T."/>
            <person name="Manabe T."/>
            <person name="Gomi K."/>
            <person name="Tabuchi M."/>
            <person name="Akimitsu K."/>
            <person name="Kataoka I."/>
        </authorList>
    </citation>
    <scope>NUCLEOTIDE SEQUENCE [LARGE SCALE GENOMIC DNA]</scope>
    <source>
        <strain evidence="5">cv. Fuchu</strain>
    </source>
</reference>
<dbReference type="GO" id="GO:0003676">
    <property type="term" value="F:nucleic acid binding"/>
    <property type="evidence" value="ECO:0007669"/>
    <property type="project" value="InterPro"/>
</dbReference>
<comment type="caution">
    <text evidence="4">The sequence shown here is derived from an EMBL/GenBank/DDBJ whole genome shotgun (WGS) entry which is preliminary data.</text>
</comment>
<keyword evidence="1" id="KW-0863">Zinc-finger</keyword>
<sequence>MGVTEDESVDLVTFMFKGEALHWWEATERLLTMPVPRIEPPRLQLITWARFAKVFEEQYHPEAYKFEKEQEFLSYVKRKNTSVAEYERKFTELLRYATKLIPDDKTRCRRFKNGLDYKIRTKLTGHKYDNYAELVGLTKLFEKDVKEEDGRREFFKKQKTDNLSGGRGGAGSSRSGGQRSQNFRNQCFSSPNRGTGFRGNQSSRSTSSNNIGGNLGRVRTCYHCGDFDHLISDCPQPNKGILCYKCGELEHIATQCGQQSLSTASLVHSVKNTREGSSGAMQGGGRGSGERPMTSGRAFTLSMQDAQATPDVVTGMLTVCDKHA</sequence>
<dbReference type="InterPro" id="IPR005162">
    <property type="entry name" value="Retrotrans_gag_dom"/>
</dbReference>
<dbReference type="EMBL" id="BJWL01000401">
    <property type="protein sequence ID" value="GFS42564.1"/>
    <property type="molecule type" value="Genomic_DNA"/>
</dbReference>
<dbReference type="Proteomes" id="UP000585474">
    <property type="component" value="Unassembled WGS sequence"/>
</dbReference>
<dbReference type="Pfam" id="PF00098">
    <property type="entry name" value="zf-CCHC"/>
    <property type="match status" value="2"/>
</dbReference>
<dbReference type="InterPro" id="IPR001878">
    <property type="entry name" value="Znf_CCHC"/>
</dbReference>
<evidence type="ECO:0000256" key="2">
    <source>
        <dbReference type="SAM" id="MobiDB-lite"/>
    </source>
</evidence>
<keyword evidence="5" id="KW-1185">Reference proteome</keyword>
<feature type="region of interest" description="Disordered" evidence="2">
    <location>
        <begin position="152"/>
        <end position="211"/>
    </location>
</feature>